<sequence length="85" mass="9842">MMLANVMVMFVTANMMNSTSYNLSFEDMNITSKKLPIILFVKRSFNWLASKTSFSTSIPSDKKVKDEFNYYAPYSCREFIIVLSL</sequence>
<organism evidence="1 2">
    <name type="scientific">Solanum commersonii</name>
    <name type="common">Commerson's wild potato</name>
    <name type="synonym">Commerson's nightshade</name>
    <dbReference type="NCBI Taxonomy" id="4109"/>
    <lineage>
        <taxon>Eukaryota</taxon>
        <taxon>Viridiplantae</taxon>
        <taxon>Streptophyta</taxon>
        <taxon>Embryophyta</taxon>
        <taxon>Tracheophyta</taxon>
        <taxon>Spermatophyta</taxon>
        <taxon>Magnoliopsida</taxon>
        <taxon>eudicotyledons</taxon>
        <taxon>Gunneridae</taxon>
        <taxon>Pentapetalae</taxon>
        <taxon>asterids</taxon>
        <taxon>lamiids</taxon>
        <taxon>Solanales</taxon>
        <taxon>Solanaceae</taxon>
        <taxon>Solanoideae</taxon>
        <taxon>Solaneae</taxon>
        <taxon>Solanum</taxon>
    </lineage>
</organism>
<evidence type="ECO:0000313" key="1">
    <source>
        <dbReference type="EMBL" id="KAG5597327.1"/>
    </source>
</evidence>
<reference evidence="1 2" key="1">
    <citation type="submission" date="2020-09" db="EMBL/GenBank/DDBJ databases">
        <title>De no assembly of potato wild relative species, Solanum commersonii.</title>
        <authorList>
            <person name="Cho K."/>
        </authorList>
    </citation>
    <scope>NUCLEOTIDE SEQUENCE [LARGE SCALE GENOMIC DNA]</scope>
    <source>
        <strain evidence="1">LZ3.2</strain>
        <tissue evidence="1">Leaf</tissue>
    </source>
</reference>
<dbReference type="AlphaFoldDB" id="A0A9J5YBQ0"/>
<gene>
    <name evidence="1" type="ORF">H5410_038559</name>
</gene>
<accession>A0A9J5YBQ0</accession>
<dbReference type="EMBL" id="JACXVP010000007">
    <property type="protein sequence ID" value="KAG5597327.1"/>
    <property type="molecule type" value="Genomic_DNA"/>
</dbReference>
<proteinExistence type="predicted"/>
<protein>
    <submittedName>
        <fullName evidence="1">Uncharacterized protein</fullName>
    </submittedName>
</protein>
<keyword evidence="2" id="KW-1185">Reference proteome</keyword>
<comment type="caution">
    <text evidence="1">The sequence shown here is derived from an EMBL/GenBank/DDBJ whole genome shotgun (WGS) entry which is preliminary data.</text>
</comment>
<dbReference type="Proteomes" id="UP000824120">
    <property type="component" value="Chromosome 7"/>
</dbReference>
<evidence type="ECO:0000313" key="2">
    <source>
        <dbReference type="Proteomes" id="UP000824120"/>
    </source>
</evidence>
<name>A0A9J5YBQ0_SOLCO</name>